<dbReference type="InterPro" id="IPR043129">
    <property type="entry name" value="ATPase_NBD"/>
</dbReference>
<sequence>MVFVPAFAGLGAPHWDPFASGLLIGMHRGTTAGHIARAALESIAFQVADVLLAMQSENGQSIGELRVDGGAAANNLLLQFQADLLGVPVIRPATIETTALGAAYLAGLATGFWSGVEEIQSTRTTDTRFEPRADRSGIASSHARWREAVERSKGWNRP</sequence>
<feature type="compositionally biased region" description="Basic and acidic residues" evidence="6">
    <location>
        <begin position="125"/>
        <end position="135"/>
    </location>
</feature>
<comment type="caution">
    <text evidence="8">The sequence shown here is derived from an EMBL/GenBank/DDBJ whole genome shotgun (WGS) entry which is preliminary data.</text>
</comment>
<keyword evidence="4 8" id="KW-0418">Kinase</keyword>
<dbReference type="EMBL" id="CABQ01000171">
    <property type="protein sequence ID" value="CBI08003.1"/>
    <property type="molecule type" value="Genomic_DNA"/>
</dbReference>
<keyword evidence="2 8" id="KW-0808">Transferase</keyword>
<keyword evidence="5" id="KW-0067">ATP-binding</keyword>
<dbReference type="InterPro" id="IPR018485">
    <property type="entry name" value="FGGY_C"/>
</dbReference>
<dbReference type="GO" id="GO:0005829">
    <property type="term" value="C:cytosol"/>
    <property type="evidence" value="ECO:0007669"/>
    <property type="project" value="TreeGrafter"/>
</dbReference>
<dbReference type="GO" id="GO:0004370">
    <property type="term" value="F:glycerol kinase activity"/>
    <property type="evidence" value="ECO:0007669"/>
    <property type="project" value="UniProtKB-EC"/>
</dbReference>
<dbReference type="PANTHER" id="PTHR10196:SF69">
    <property type="entry name" value="GLYCEROL KINASE"/>
    <property type="match status" value="1"/>
</dbReference>
<dbReference type="AlphaFoldDB" id="E6QL83"/>
<accession>E6QL83</accession>
<protein>
    <submittedName>
        <fullName evidence="8">Glycerol kinase (ATP:glycerol 3-phosphotransferase) (Glycerokinase) (GK)</fullName>
        <ecNumber evidence="8">2.7.1.30</ecNumber>
    </submittedName>
</protein>
<evidence type="ECO:0000256" key="3">
    <source>
        <dbReference type="ARBA" id="ARBA00022741"/>
    </source>
</evidence>
<evidence type="ECO:0000313" key="8">
    <source>
        <dbReference type="EMBL" id="CBI08003.1"/>
    </source>
</evidence>
<comment type="similarity">
    <text evidence="1">Belongs to the FGGY kinase family.</text>
</comment>
<feature type="domain" description="Carbohydrate kinase FGGY C-terminal" evidence="7">
    <location>
        <begin position="1"/>
        <end position="109"/>
    </location>
</feature>
<evidence type="ECO:0000256" key="2">
    <source>
        <dbReference type="ARBA" id="ARBA00022679"/>
    </source>
</evidence>
<dbReference type="GO" id="GO:0005524">
    <property type="term" value="F:ATP binding"/>
    <property type="evidence" value="ECO:0007669"/>
    <property type="project" value="UniProtKB-KW"/>
</dbReference>
<dbReference type="GO" id="GO:0019563">
    <property type="term" value="P:glycerol catabolic process"/>
    <property type="evidence" value="ECO:0007669"/>
    <property type="project" value="TreeGrafter"/>
</dbReference>
<evidence type="ECO:0000256" key="5">
    <source>
        <dbReference type="ARBA" id="ARBA00022840"/>
    </source>
</evidence>
<feature type="compositionally biased region" description="Basic and acidic residues" evidence="6">
    <location>
        <begin position="144"/>
        <end position="158"/>
    </location>
</feature>
<proteinExistence type="inferred from homology"/>
<evidence type="ECO:0000256" key="6">
    <source>
        <dbReference type="SAM" id="MobiDB-lite"/>
    </source>
</evidence>
<dbReference type="SUPFAM" id="SSF53067">
    <property type="entry name" value="Actin-like ATPase domain"/>
    <property type="match status" value="1"/>
</dbReference>
<dbReference type="PANTHER" id="PTHR10196">
    <property type="entry name" value="SUGAR KINASE"/>
    <property type="match status" value="1"/>
</dbReference>
<dbReference type="Gene3D" id="3.30.420.40">
    <property type="match status" value="1"/>
</dbReference>
<dbReference type="Pfam" id="PF02782">
    <property type="entry name" value="FGGY_C"/>
    <property type="match status" value="1"/>
</dbReference>
<organism evidence="8">
    <name type="scientific">mine drainage metagenome</name>
    <dbReference type="NCBI Taxonomy" id="410659"/>
    <lineage>
        <taxon>unclassified sequences</taxon>
        <taxon>metagenomes</taxon>
        <taxon>ecological metagenomes</taxon>
    </lineage>
</organism>
<feature type="region of interest" description="Disordered" evidence="6">
    <location>
        <begin position="124"/>
        <end position="158"/>
    </location>
</feature>
<gene>
    <name evidence="8" type="ORF">CARN6_1422</name>
</gene>
<dbReference type="EC" id="2.7.1.30" evidence="8"/>
<evidence type="ECO:0000259" key="7">
    <source>
        <dbReference type="Pfam" id="PF02782"/>
    </source>
</evidence>
<evidence type="ECO:0000256" key="1">
    <source>
        <dbReference type="ARBA" id="ARBA00009156"/>
    </source>
</evidence>
<dbReference type="InterPro" id="IPR018483">
    <property type="entry name" value="Carb_kinase_FGGY_CS"/>
</dbReference>
<evidence type="ECO:0000256" key="4">
    <source>
        <dbReference type="ARBA" id="ARBA00022777"/>
    </source>
</evidence>
<reference evidence="8" key="1">
    <citation type="submission" date="2009-10" db="EMBL/GenBank/DDBJ databases">
        <title>Diversity of trophic interactions inside an arsenic-rich microbial ecosystem.</title>
        <authorList>
            <person name="Bertin P.N."/>
            <person name="Heinrich-Salmeron A."/>
            <person name="Pelletier E."/>
            <person name="Goulhen-Chollet F."/>
            <person name="Arsene-Ploetze F."/>
            <person name="Gallien S."/>
            <person name="Calteau A."/>
            <person name="Vallenet D."/>
            <person name="Casiot C."/>
            <person name="Chane-Woon-Ming B."/>
            <person name="Giloteaux L."/>
            <person name="Barakat M."/>
            <person name="Bonnefoy V."/>
            <person name="Bruneel O."/>
            <person name="Chandler M."/>
            <person name="Cleiss J."/>
            <person name="Duran R."/>
            <person name="Elbaz-Poulichet F."/>
            <person name="Fonknechten N."/>
            <person name="Lauga B."/>
            <person name="Mornico D."/>
            <person name="Ortet P."/>
            <person name="Schaeffer C."/>
            <person name="Siguier P."/>
            <person name="Alexander Thil Smith A."/>
            <person name="Van Dorsselaer A."/>
            <person name="Weissenbach J."/>
            <person name="Medigue C."/>
            <person name="Le Paslier D."/>
        </authorList>
    </citation>
    <scope>NUCLEOTIDE SEQUENCE</scope>
</reference>
<name>E6QL83_9ZZZZ</name>
<keyword evidence="3" id="KW-0547">Nucleotide-binding</keyword>
<dbReference type="PROSITE" id="PS00445">
    <property type="entry name" value="FGGY_KINASES_2"/>
    <property type="match status" value="1"/>
</dbReference>